<organism evidence="4 5">
    <name type="scientific">Oceaniferula marina</name>
    <dbReference type="NCBI Taxonomy" id="2748318"/>
    <lineage>
        <taxon>Bacteria</taxon>
        <taxon>Pseudomonadati</taxon>
        <taxon>Verrucomicrobiota</taxon>
        <taxon>Verrucomicrobiia</taxon>
        <taxon>Verrucomicrobiales</taxon>
        <taxon>Verrucomicrobiaceae</taxon>
        <taxon>Oceaniferula</taxon>
    </lineage>
</organism>
<evidence type="ECO:0000259" key="3">
    <source>
        <dbReference type="PROSITE" id="PS50911"/>
    </source>
</evidence>
<dbReference type="InterPro" id="IPR038765">
    <property type="entry name" value="Papain-like_cys_pep_sf"/>
</dbReference>
<dbReference type="PANTHER" id="PTHR30094">
    <property type="entry name" value="BIFUNCTIONAL GLUTATHIONYLSPERMIDINE SYNTHETASE/AMIDASE-RELATED"/>
    <property type="match status" value="1"/>
</dbReference>
<proteinExistence type="predicted"/>
<dbReference type="PANTHER" id="PTHR30094:SF0">
    <property type="entry name" value="BIFUNCTIONAL GLUTATHIONYLSPERMIDINE SYNTHETASE_AMIDASE-RELATED"/>
    <property type="match status" value="1"/>
</dbReference>
<dbReference type="PROSITE" id="PS50911">
    <property type="entry name" value="CHAP"/>
    <property type="match status" value="1"/>
</dbReference>
<dbReference type="InterPro" id="IPR007921">
    <property type="entry name" value="CHAP_dom"/>
</dbReference>
<feature type="compositionally biased region" description="Polar residues" evidence="1">
    <location>
        <begin position="7"/>
        <end position="16"/>
    </location>
</feature>
<comment type="caution">
    <text evidence="4">The sequence shown here is derived from an EMBL/GenBank/DDBJ whole genome shotgun (WGS) entry which is preliminary data.</text>
</comment>
<evidence type="ECO:0000256" key="2">
    <source>
        <dbReference type="SAM" id="Phobius"/>
    </source>
</evidence>
<feature type="transmembrane region" description="Helical" evidence="2">
    <location>
        <begin position="26"/>
        <end position="47"/>
    </location>
</feature>
<protein>
    <submittedName>
        <fullName evidence="4">CHAP domain-containing protein</fullName>
    </submittedName>
</protein>
<gene>
    <name evidence="4" type="ORF">HW115_00270</name>
</gene>
<evidence type="ECO:0000313" key="4">
    <source>
        <dbReference type="EMBL" id="NWK54028.1"/>
    </source>
</evidence>
<evidence type="ECO:0000256" key="1">
    <source>
        <dbReference type="SAM" id="MobiDB-lite"/>
    </source>
</evidence>
<dbReference type="AlphaFoldDB" id="A0A851G8J2"/>
<dbReference type="Gene3D" id="3.90.1720.10">
    <property type="entry name" value="endopeptidase domain like (from Nostoc punctiforme)"/>
    <property type="match status" value="1"/>
</dbReference>
<dbReference type="Proteomes" id="UP000557872">
    <property type="component" value="Unassembled WGS sequence"/>
</dbReference>
<reference evidence="4 5" key="1">
    <citation type="submission" date="2020-07" db="EMBL/GenBank/DDBJ databases">
        <title>Roseicoccus Jingziensis gen. nov., sp. nov., isolated from coastal seawater.</title>
        <authorList>
            <person name="Feng X."/>
        </authorList>
    </citation>
    <scope>NUCLEOTIDE SEQUENCE [LARGE SCALE GENOMIC DNA]</scope>
    <source>
        <strain evidence="4 5">N1E253</strain>
    </source>
</reference>
<keyword evidence="2" id="KW-1133">Transmembrane helix</keyword>
<dbReference type="EMBL" id="JACBAZ010000001">
    <property type="protein sequence ID" value="NWK54028.1"/>
    <property type="molecule type" value="Genomic_DNA"/>
</dbReference>
<evidence type="ECO:0000313" key="5">
    <source>
        <dbReference type="Proteomes" id="UP000557872"/>
    </source>
</evidence>
<dbReference type="GO" id="GO:0016874">
    <property type="term" value="F:ligase activity"/>
    <property type="evidence" value="ECO:0007669"/>
    <property type="project" value="TreeGrafter"/>
</dbReference>
<keyword evidence="2" id="KW-0472">Membrane</keyword>
<accession>A0A851G8J2</accession>
<feature type="region of interest" description="Disordered" evidence="1">
    <location>
        <begin position="1"/>
        <end position="21"/>
    </location>
</feature>
<keyword evidence="5" id="KW-1185">Reference proteome</keyword>
<dbReference type="InterPro" id="IPR051705">
    <property type="entry name" value="Gsp_Synthetase/Amidase"/>
</dbReference>
<feature type="domain" description="Peptidase C51" evidence="3">
    <location>
        <begin position="76"/>
        <end position="208"/>
    </location>
</feature>
<keyword evidence="2" id="KW-0812">Transmembrane</keyword>
<dbReference type="SUPFAM" id="SSF54001">
    <property type="entry name" value="Cysteine proteinases"/>
    <property type="match status" value="1"/>
</dbReference>
<dbReference type="Pfam" id="PF05257">
    <property type="entry name" value="CHAP"/>
    <property type="match status" value="1"/>
</dbReference>
<sequence>MPRPSKQLAQSTSNTSSPPPARKKKWVLISILALGTIGAISMIWYGALIEIHRNQNQIQPLGTAIDEFNGVVVYSNGHDTYTSHGRHFSDDGYYYGHRWQCVEFVKRYYYDHFGHRMPDGWGHARSFFDPSVAHGTLNPTRGLIQYSNGKQTRPASGDLLVFVYGQYGHVAIISQVKKDRIEIVQQNVGAKTRENLPLEQSGKRWMIHHPTVAGWLRLPPRATPSSPKS</sequence>
<dbReference type="RefSeq" id="WP_178930576.1">
    <property type="nucleotide sequence ID" value="NZ_JACBAZ010000001.1"/>
</dbReference>
<name>A0A851G8J2_9BACT</name>